<dbReference type="InterPro" id="IPR013969">
    <property type="entry name" value="Oligosacch_biosynth_Alg14"/>
</dbReference>
<reference evidence="7 8" key="1">
    <citation type="journal article" date="2019" name="Int. J. Syst. Evol. Microbiol.">
        <title>The Global Catalogue of Microorganisms (GCM) 10K type strain sequencing project: providing services to taxonomists for standard genome sequencing and annotation.</title>
        <authorList>
            <consortium name="The Broad Institute Genomics Platform"/>
            <consortium name="The Broad Institute Genome Sequencing Center for Infectious Disease"/>
            <person name="Wu L."/>
            <person name="Ma J."/>
        </authorList>
    </citation>
    <scope>NUCLEOTIDE SEQUENCE [LARGE SCALE GENOMIC DNA]</scope>
    <source>
        <strain evidence="7 8">JCM 15309</strain>
    </source>
</reference>
<dbReference type="Proteomes" id="UP001500571">
    <property type="component" value="Unassembled WGS sequence"/>
</dbReference>
<dbReference type="PANTHER" id="PTHR12154:SF4">
    <property type="entry name" value="UDP-N-ACETYLGLUCOSAMINE TRANSFERASE SUBUNIT ALG14 HOMOLOG"/>
    <property type="match status" value="1"/>
</dbReference>
<dbReference type="NCBIfam" id="NF041549">
    <property type="entry name" value="PssD"/>
    <property type="match status" value="1"/>
</dbReference>
<keyword evidence="4 6" id="KW-1133">Transmembrane helix</keyword>
<keyword evidence="2 6" id="KW-0812">Transmembrane</keyword>
<name>A0ABN2Q7M3_9ACTN</name>
<keyword evidence="8" id="KW-1185">Reference proteome</keyword>
<keyword evidence="5 6" id="KW-0472">Membrane</keyword>
<dbReference type="SUPFAM" id="SSF53756">
    <property type="entry name" value="UDP-Glycosyltransferase/glycogen phosphorylase"/>
    <property type="match status" value="1"/>
</dbReference>
<protein>
    <submittedName>
        <fullName evidence="7">UDP-N-acetylglucosamine--LPS N-acetylglucosamine transferase</fullName>
    </submittedName>
</protein>
<evidence type="ECO:0000256" key="6">
    <source>
        <dbReference type="SAM" id="Phobius"/>
    </source>
</evidence>
<dbReference type="EMBL" id="BAAAPB010000001">
    <property type="protein sequence ID" value="GAA1946292.1"/>
    <property type="molecule type" value="Genomic_DNA"/>
</dbReference>
<dbReference type="Gene3D" id="3.40.50.2000">
    <property type="entry name" value="Glycogen Phosphorylase B"/>
    <property type="match status" value="1"/>
</dbReference>
<evidence type="ECO:0000313" key="8">
    <source>
        <dbReference type="Proteomes" id="UP001500571"/>
    </source>
</evidence>
<feature type="transmembrane region" description="Helical" evidence="6">
    <location>
        <begin position="79"/>
        <end position="98"/>
    </location>
</feature>
<proteinExistence type="predicted"/>
<organism evidence="7 8">
    <name type="scientific">Nocardioides panacihumi</name>
    <dbReference type="NCBI Taxonomy" id="400774"/>
    <lineage>
        <taxon>Bacteria</taxon>
        <taxon>Bacillati</taxon>
        <taxon>Actinomycetota</taxon>
        <taxon>Actinomycetes</taxon>
        <taxon>Propionibacteriales</taxon>
        <taxon>Nocardioidaceae</taxon>
        <taxon>Nocardioides</taxon>
    </lineage>
</organism>
<dbReference type="RefSeq" id="WP_344041407.1">
    <property type="nucleotide sequence ID" value="NZ_BAAAPB010000001.1"/>
</dbReference>
<comment type="subcellular location">
    <subcellularLocation>
        <location evidence="1">Endoplasmic reticulum membrane</location>
        <topology evidence="1">Single-pass membrane protein</topology>
    </subcellularLocation>
</comment>
<evidence type="ECO:0000256" key="5">
    <source>
        <dbReference type="ARBA" id="ARBA00023136"/>
    </source>
</evidence>
<evidence type="ECO:0000256" key="2">
    <source>
        <dbReference type="ARBA" id="ARBA00022692"/>
    </source>
</evidence>
<evidence type="ECO:0000313" key="7">
    <source>
        <dbReference type="EMBL" id="GAA1946292.1"/>
    </source>
</evidence>
<sequence>MKVLLVASTGGHLAQLVALRDVWAEHDRHWVTFDKADARGSLDGERLTWAHHPTTRNIPNALRNLALARRILTRDRPDVVVSTGAGVAFPFFLVARLMRIRTLYLEVFDRIEQPTLTGRLCYPLADSFALQWSEQRRSYPRGVVVGRTM</sequence>
<evidence type="ECO:0000256" key="4">
    <source>
        <dbReference type="ARBA" id="ARBA00022989"/>
    </source>
</evidence>
<accession>A0ABN2Q7M3</accession>
<evidence type="ECO:0000256" key="3">
    <source>
        <dbReference type="ARBA" id="ARBA00022824"/>
    </source>
</evidence>
<keyword evidence="3" id="KW-0256">Endoplasmic reticulum</keyword>
<comment type="caution">
    <text evidence="7">The sequence shown here is derived from an EMBL/GenBank/DDBJ whole genome shotgun (WGS) entry which is preliminary data.</text>
</comment>
<dbReference type="PANTHER" id="PTHR12154">
    <property type="entry name" value="GLYCOSYL TRANSFERASE-RELATED"/>
    <property type="match status" value="1"/>
</dbReference>
<evidence type="ECO:0000256" key="1">
    <source>
        <dbReference type="ARBA" id="ARBA00004389"/>
    </source>
</evidence>
<dbReference type="Pfam" id="PF08660">
    <property type="entry name" value="Alg14"/>
    <property type="match status" value="1"/>
</dbReference>
<keyword evidence="7" id="KW-0808">Transferase</keyword>
<dbReference type="GO" id="GO:0016740">
    <property type="term" value="F:transferase activity"/>
    <property type="evidence" value="ECO:0007669"/>
    <property type="project" value="UniProtKB-KW"/>
</dbReference>
<gene>
    <name evidence="7" type="ORF">GCM10009798_01600</name>
</gene>